<evidence type="ECO:0000256" key="4">
    <source>
        <dbReference type="ARBA" id="ARBA00022741"/>
    </source>
</evidence>
<keyword evidence="4" id="KW-0547">Nucleotide-binding</keyword>
<dbReference type="GO" id="GO:0005524">
    <property type="term" value="F:ATP binding"/>
    <property type="evidence" value="ECO:0007669"/>
    <property type="project" value="UniProtKB-KW"/>
</dbReference>
<dbReference type="GO" id="GO:0009432">
    <property type="term" value="P:SOS response"/>
    <property type="evidence" value="ECO:0007669"/>
    <property type="project" value="TreeGrafter"/>
</dbReference>
<accession>A0AAW5MSU7</accession>
<keyword evidence="7" id="KW-0234">DNA repair</keyword>
<reference evidence="9" key="1">
    <citation type="submission" date="2022-07" db="EMBL/GenBank/DDBJ databases">
        <title>Diversity of ethanolamine utilization by human commensal Escherichia coli.</title>
        <authorList>
            <person name="Jubelin G."/>
        </authorList>
    </citation>
    <scope>NUCLEOTIDE SEQUENCE</scope>
    <source>
        <strain evidence="9">S1</strain>
    </source>
</reference>
<dbReference type="PANTHER" id="PTHR11059">
    <property type="entry name" value="DNA REPAIR PROTEIN RECN"/>
    <property type="match status" value="1"/>
</dbReference>
<protein>
    <recommendedName>
        <fullName evidence="3">DNA repair protein RecN</fullName>
    </recommendedName>
    <alternativeName>
        <fullName evidence="8">Recombination protein N</fullName>
    </alternativeName>
</protein>
<feature type="non-terminal residue" evidence="9">
    <location>
        <position position="1"/>
    </location>
</feature>
<evidence type="ECO:0000256" key="8">
    <source>
        <dbReference type="ARBA" id="ARBA00033408"/>
    </source>
</evidence>
<dbReference type="EMBL" id="JANPXH010000356">
    <property type="protein sequence ID" value="MCR6678725.1"/>
    <property type="molecule type" value="Genomic_DNA"/>
</dbReference>
<evidence type="ECO:0000256" key="6">
    <source>
        <dbReference type="ARBA" id="ARBA00022840"/>
    </source>
</evidence>
<keyword evidence="6" id="KW-0067">ATP-binding</keyword>
<dbReference type="GO" id="GO:0043590">
    <property type="term" value="C:bacterial nucleoid"/>
    <property type="evidence" value="ECO:0007669"/>
    <property type="project" value="TreeGrafter"/>
</dbReference>
<evidence type="ECO:0000313" key="9">
    <source>
        <dbReference type="EMBL" id="MCR6678725.1"/>
    </source>
</evidence>
<dbReference type="Gene3D" id="6.10.140.1080">
    <property type="match status" value="1"/>
</dbReference>
<comment type="caution">
    <text evidence="9">The sequence shown here is derived from an EMBL/GenBank/DDBJ whole genome shotgun (WGS) entry which is preliminary data.</text>
</comment>
<dbReference type="GO" id="GO:0006310">
    <property type="term" value="P:DNA recombination"/>
    <property type="evidence" value="ECO:0007669"/>
    <property type="project" value="InterPro"/>
</dbReference>
<dbReference type="InterPro" id="IPR004604">
    <property type="entry name" value="DNA_recomb/repair_RecN"/>
</dbReference>
<organism evidence="9 10">
    <name type="scientific">Escherichia marmotae</name>
    <dbReference type="NCBI Taxonomy" id="1499973"/>
    <lineage>
        <taxon>Bacteria</taxon>
        <taxon>Pseudomonadati</taxon>
        <taxon>Pseudomonadota</taxon>
        <taxon>Gammaproteobacteria</taxon>
        <taxon>Enterobacterales</taxon>
        <taxon>Enterobacteriaceae</taxon>
        <taxon>Escherichia</taxon>
    </lineage>
</organism>
<evidence type="ECO:0000256" key="3">
    <source>
        <dbReference type="ARBA" id="ARBA00021315"/>
    </source>
</evidence>
<sequence>HGQHAHQLLTKPEHQKFLLDGYANETSLLQEMTARYQLWHQSCRDLAHHQQLSQERAARAELLQYQLKELNEFNPQPGEFEQIDEEYKRLANSGQLLTTSQ</sequence>
<gene>
    <name evidence="9" type="ORF">NVV43_24720</name>
</gene>
<evidence type="ECO:0000256" key="2">
    <source>
        <dbReference type="ARBA" id="ARBA00009441"/>
    </source>
</evidence>
<comment type="similarity">
    <text evidence="2">Belongs to the RecN family.</text>
</comment>
<dbReference type="Proteomes" id="UP001206878">
    <property type="component" value="Unassembled WGS sequence"/>
</dbReference>
<feature type="non-terminal residue" evidence="9">
    <location>
        <position position="101"/>
    </location>
</feature>
<dbReference type="GO" id="GO:0006281">
    <property type="term" value="P:DNA repair"/>
    <property type="evidence" value="ECO:0007669"/>
    <property type="project" value="UniProtKB-KW"/>
</dbReference>
<keyword evidence="5" id="KW-0227">DNA damage</keyword>
<name>A0AAW5MSU7_9ESCH</name>
<dbReference type="InterPro" id="IPR027417">
    <property type="entry name" value="P-loop_NTPase"/>
</dbReference>
<dbReference type="PANTHER" id="PTHR11059:SF0">
    <property type="entry name" value="DNA REPAIR PROTEIN RECN"/>
    <property type="match status" value="1"/>
</dbReference>
<evidence type="ECO:0000313" key="10">
    <source>
        <dbReference type="Proteomes" id="UP001206878"/>
    </source>
</evidence>
<proteinExistence type="inferred from homology"/>
<dbReference type="SUPFAM" id="SSF52540">
    <property type="entry name" value="P-loop containing nucleoside triphosphate hydrolases"/>
    <property type="match status" value="1"/>
</dbReference>
<evidence type="ECO:0000256" key="7">
    <source>
        <dbReference type="ARBA" id="ARBA00023204"/>
    </source>
</evidence>
<evidence type="ECO:0000256" key="1">
    <source>
        <dbReference type="ARBA" id="ARBA00003618"/>
    </source>
</evidence>
<evidence type="ECO:0000256" key="5">
    <source>
        <dbReference type="ARBA" id="ARBA00022763"/>
    </source>
</evidence>
<dbReference type="AlphaFoldDB" id="A0AAW5MSU7"/>
<comment type="function">
    <text evidence="1">May be involved in recombinational repair of damaged DNA.</text>
</comment>